<dbReference type="PROSITE" id="PS00086">
    <property type="entry name" value="CYTOCHROME_P450"/>
    <property type="match status" value="1"/>
</dbReference>
<evidence type="ECO:0000256" key="4">
    <source>
        <dbReference type="ARBA" id="ARBA00022617"/>
    </source>
</evidence>
<keyword evidence="7 8" id="KW-0408">Iron</keyword>
<comment type="similarity">
    <text evidence="3 8">Belongs to the cytochrome P450 family.</text>
</comment>
<dbReference type="InterPro" id="IPR002401">
    <property type="entry name" value="Cyt_P450_E_grp-I"/>
</dbReference>
<keyword evidence="10" id="KW-0812">Transmembrane</keyword>
<keyword evidence="5 8" id="KW-0479">Metal-binding</keyword>
<keyword evidence="12" id="KW-1185">Reference proteome</keyword>
<keyword evidence="10" id="KW-1133">Transmembrane helix</keyword>
<evidence type="ECO:0000256" key="3">
    <source>
        <dbReference type="ARBA" id="ARBA00010617"/>
    </source>
</evidence>
<dbReference type="InterPro" id="IPR001128">
    <property type="entry name" value="Cyt_P450"/>
</dbReference>
<dbReference type="PANTHER" id="PTHR47955">
    <property type="entry name" value="CYTOCHROME P450 FAMILY 71 PROTEIN"/>
    <property type="match status" value="1"/>
</dbReference>
<evidence type="ECO:0000313" key="11">
    <source>
        <dbReference type="EMBL" id="KAK4479378.1"/>
    </source>
</evidence>
<dbReference type="PRINTS" id="PR00463">
    <property type="entry name" value="EP450I"/>
</dbReference>
<sequence>MSKFDLQKIDEIILNPHIILSLLTSLFLIWAITKWLYKPSQNKKLPPSPPKLPILGNIHQLGSLPHQNLHSLARKHGPLMLIHLGHVPTLIVSSANAAREIMKTNDLIFSNRPQSSIARRLLYDFKDVSVAPYGEYWRQLKSICVLQLLSNKRVQSFHSIREDETALMVEKIRGSRSVNLSEMFSGLTNDVVCRSALGKKFSEDEIGKKFLMLLQEFVDLLGSISIGEYIPWLSWINRVNGFDARVDRVAKELDDFLEGVIKERMEINPSERNGENFVDILLDIYRNNTTGVSIDRDSIKAIILDVFSAGTDTSSTVLEWAMAELIRHPEVMRKLQLEVRGIVKDKHGITNNHMEKMCYLKAVMKETLRYHTPIPLLVPRVSTKDVKINGYDVSSGTMVMINAWAIGRDSDSWIEPEKFKPERFLNSSIDFKGLDFELIPFGAGRRGCPGITFAMATNEFVLANIVKDFDWELPGGAEGKYLDMTERPGLTIQRNAISNGDGRAGGGAGLRRRSRLQWGLGSGRGWDRAGTGWAQGSAEPCAQPRGRVGQLEKKRTRAPL</sequence>
<organism evidence="11 12">
    <name type="scientific">Penstemon davidsonii</name>
    <dbReference type="NCBI Taxonomy" id="160366"/>
    <lineage>
        <taxon>Eukaryota</taxon>
        <taxon>Viridiplantae</taxon>
        <taxon>Streptophyta</taxon>
        <taxon>Embryophyta</taxon>
        <taxon>Tracheophyta</taxon>
        <taxon>Spermatophyta</taxon>
        <taxon>Magnoliopsida</taxon>
        <taxon>eudicotyledons</taxon>
        <taxon>Gunneridae</taxon>
        <taxon>Pentapetalae</taxon>
        <taxon>asterids</taxon>
        <taxon>lamiids</taxon>
        <taxon>Lamiales</taxon>
        <taxon>Plantaginaceae</taxon>
        <taxon>Cheloneae</taxon>
        <taxon>Penstemon</taxon>
    </lineage>
</organism>
<evidence type="ECO:0000256" key="1">
    <source>
        <dbReference type="ARBA" id="ARBA00001971"/>
    </source>
</evidence>
<dbReference type="Pfam" id="PF00067">
    <property type="entry name" value="p450"/>
    <property type="match status" value="1"/>
</dbReference>
<dbReference type="InterPro" id="IPR036396">
    <property type="entry name" value="Cyt_P450_sf"/>
</dbReference>
<dbReference type="CDD" id="cd11072">
    <property type="entry name" value="CYP71-like"/>
    <property type="match status" value="1"/>
</dbReference>
<feature type="region of interest" description="Disordered" evidence="9">
    <location>
        <begin position="533"/>
        <end position="560"/>
    </location>
</feature>
<dbReference type="Proteomes" id="UP001291926">
    <property type="component" value="Unassembled WGS sequence"/>
</dbReference>
<protein>
    <recommendedName>
        <fullName evidence="13">Cytochrome P450</fullName>
    </recommendedName>
</protein>
<name>A0ABR0CSW8_9LAMI</name>
<evidence type="ECO:0000256" key="2">
    <source>
        <dbReference type="ARBA" id="ARBA00004167"/>
    </source>
</evidence>
<evidence type="ECO:0000313" key="12">
    <source>
        <dbReference type="Proteomes" id="UP001291926"/>
    </source>
</evidence>
<dbReference type="PANTHER" id="PTHR47955:SF15">
    <property type="entry name" value="CYTOCHROME P450 71A2-LIKE"/>
    <property type="match status" value="1"/>
</dbReference>
<keyword evidence="10" id="KW-0472">Membrane</keyword>
<comment type="caution">
    <text evidence="11">The sequence shown here is derived from an EMBL/GenBank/DDBJ whole genome shotgun (WGS) entry which is preliminary data.</text>
</comment>
<keyword evidence="8" id="KW-0503">Monooxygenase</keyword>
<evidence type="ECO:0000256" key="5">
    <source>
        <dbReference type="ARBA" id="ARBA00022723"/>
    </source>
</evidence>
<dbReference type="PRINTS" id="PR00385">
    <property type="entry name" value="P450"/>
</dbReference>
<evidence type="ECO:0000256" key="6">
    <source>
        <dbReference type="ARBA" id="ARBA00023002"/>
    </source>
</evidence>
<keyword evidence="6 8" id="KW-0560">Oxidoreductase</keyword>
<dbReference type="Gene3D" id="1.10.630.10">
    <property type="entry name" value="Cytochrome P450"/>
    <property type="match status" value="1"/>
</dbReference>
<reference evidence="11 12" key="1">
    <citation type="journal article" date="2023" name="bioRxiv">
        <title>Genome report: Whole genome sequence and annotation of Penstemon davidsonii.</title>
        <authorList>
            <person name="Ostevik K.L."/>
            <person name="Alabady M."/>
            <person name="Zhang M."/>
            <person name="Rausher M.D."/>
        </authorList>
    </citation>
    <scope>NUCLEOTIDE SEQUENCE [LARGE SCALE GENOMIC DNA]</scope>
    <source>
        <strain evidence="11">DNT005</strain>
        <tissue evidence="11">Whole leaf</tissue>
    </source>
</reference>
<proteinExistence type="inferred from homology"/>
<evidence type="ECO:0000256" key="10">
    <source>
        <dbReference type="SAM" id="Phobius"/>
    </source>
</evidence>
<evidence type="ECO:0008006" key="13">
    <source>
        <dbReference type="Google" id="ProtNLM"/>
    </source>
</evidence>
<accession>A0ABR0CSW8</accession>
<gene>
    <name evidence="11" type="ORF">RD792_014890</name>
</gene>
<evidence type="ECO:0000256" key="9">
    <source>
        <dbReference type="SAM" id="MobiDB-lite"/>
    </source>
</evidence>
<feature type="transmembrane region" description="Helical" evidence="10">
    <location>
        <begin position="12"/>
        <end position="37"/>
    </location>
</feature>
<evidence type="ECO:0000256" key="7">
    <source>
        <dbReference type="ARBA" id="ARBA00023004"/>
    </source>
</evidence>
<evidence type="ECO:0000256" key="8">
    <source>
        <dbReference type="RuleBase" id="RU000461"/>
    </source>
</evidence>
<comment type="subcellular location">
    <subcellularLocation>
        <location evidence="2">Membrane</location>
        <topology evidence="2">Single-pass membrane protein</topology>
    </subcellularLocation>
</comment>
<keyword evidence="4 8" id="KW-0349">Heme</keyword>
<dbReference type="InterPro" id="IPR017972">
    <property type="entry name" value="Cyt_P450_CS"/>
</dbReference>
<dbReference type="SUPFAM" id="SSF48264">
    <property type="entry name" value="Cytochrome P450"/>
    <property type="match status" value="1"/>
</dbReference>
<dbReference type="EMBL" id="JAYDYQ010002687">
    <property type="protein sequence ID" value="KAK4479378.1"/>
    <property type="molecule type" value="Genomic_DNA"/>
</dbReference>
<comment type="cofactor">
    <cofactor evidence="1">
        <name>heme</name>
        <dbReference type="ChEBI" id="CHEBI:30413"/>
    </cofactor>
</comment>